<evidence type="ECO:0000313" key="1">
    <source>
        <dbReference type="EMBL" id="CAB5222712.1"/>
    </source>
</evidence>
<reference evidence="1" key="1">
    <citation type="submission" date="2020-05" db="EMBL/GenBank/DDBJ databases">
        <authorList>
            <person name="Chiriac C."/>
            <person name="Salcher M."/>
            <person name="Ghai R."/>
            <person name="Kavagutti S V."/>
        </authorList>
    </citation>
    <scope>NUCLEOTIDE SEQUENCE</scope>
</reference>
<protein>
    <submittedName>
        <fullName evidence="1">Uncharacterized protein</fullName>
    </submittedName>
</protein>
<proteinExistence type="predicted"/>
<dbReference type="EMBL" id="LR798311">
    <property type="protein sequence ID" value="CAB5222712.1"/>
    <property type="molecule type" value="Genomic_DNA"/>
</dbReference>
<gene>
    <name evidence="1" type="ORF">UFOVP370_25</name>
</gene>
<sequence>MFKSIPFTPRKVEATESRLQAIYDAAALGLKGDSLALAAGMLPTEFRQLCELDPAADMAAMKGRADSEIEASAHLREAARSGDSKAALAILQHVHGWTARQEISVDITNKISITQALQQAQERVIDGRTIEGLITEQQPERLTTKVTHGATADL</sequence>
<accession>A0A6J7X148</accession>
<organism evidence="1">
    <name type="scientific">uncultured Caudovirales phage</name>
    <dbReference type="NCBI Taxonomy" id="2100421"/>
    <lineage>
        <taxon>Viruses</taxon>
        <taxon>Duplodnaviria</taxon>
        <taxon>Heunggongvirae</taxon>
        <taxon>Uroviricota</taxon>
        <taxon>Caudoviricetes</taxon>
        <taxon>Peduoviridae</taxon>
        <taxon>Maltschvirus</taxon>
        <taxon>Maltschvirus maltsch</taxon>
    </lineage>
</organism>
<name>A0A6J7X148_9CAUD</name>